<evidence type="ECO:0000313" key="3">
    <source>
        <dbReference type="Proteomes" id="UP001396334"/>
    </source>
</evidence>
<proteinExistence type="predicted"/>
<keyword evidence="1" id="KW-1133">Transmembrane helix</keyword>
<evidence type="ECO:0000256" key="1">
    <source>
        <dbReference type="SAM" id="Phobius"/>
    </source>
</evidence>
<reference evidence="2 3" key="1">
    <citation type="journal article" date="2024" name="G3 (Bethesda)">
        <title>Genome assembly of Hibiscus sabdariffa L. provides insights into metabolisms of medicinal natural products.</title>
        <authorList>
            <person name="Kim T."/>
        </authorList>
    </citation>
    <scope>NUCLEOTIDE SEQUENCE [LARGE SCALE GENOMIC DNA]</scope>
    <source>
        <strain evidence="2">TK-2024</strain>
        <tissue evidence="2">Old leaves</tissue>
    </source>
</reference>
<dbReference type="Proteomes" id="UP001396334">
    <property type="component" value="Unassembled WGS sequence"/>
</dbReference>
<evidence type="ECO:0000313" key="2">
    <source>
        <dbReference type="EMBL" id="KAK8491389.1"/>
    </source>
</evidence>
<keyword evidence="1" id="KW-0472">Membrane</keyword>
<keyword evidence="1" id="KW-0812">Transmembrane</keyword>
<protein>
    <submittedName>
        <fullName evidence="2">Uncharacterized protein</fullName>
    </submittedName>
</protein>
<accession>A0ABR2AEF2</accession>
<name>A0ABR2AEF2_9ROSI</name>
<dbReference type="EMBL" id="JBBPBN010000260">
    <property type="protein sequence ID" value="KAK8491389.1"/>
    <property type="molecule type" value="Genomic_DNA"/>
</dbReference>
<sequence>MSSCGLKLVVPPEMQQNPCLELNNGASSRGMPCGQHIILLLCLFCTFVYFAPQNVVAMQLPWVFTLMKRQLAQKSTCRLGQVQPLSFSFACPLVH</sequence>
<comment type="caution">
    <text evidence="2">The sequence shown here is derived from an EMBL/GenBank/DDBJ whole genome shotgun (WGS) entry which is preliminary data.</text>
</comment>
<gene>
    <name evidence="2" type="ORF">V6N11_073715</name>
</gene>
<keyword evidence="3" id="KW-1185">Reference proteome</keyword>
<feature type="transmembrane region" description="Helical" evidence="1">
    <location>
        <begin position="37"/>
        <end position="64"/>
    </location>
</feature>
<organism evidence="2 3">
    <name type="scientific">Hibiscus sabdariffa</name>
    <name type="common">roselle</name>
    <dbReference type="NCBI Taxonomy" id="183260"/>
    <lineage>
        <taxon>Eukaryota</taxon>
        <taxon>Viridiplantae</taxon>
        <taxon>Streptophyta</taxon>
        <taxon>Embryophyta</taxon>
        <taxon>Tracheophyta</taxon>
        <taxon>Spermatophyta</taxon>
        <taxon>Magnoliopsida</taxon>
        <taxon>eudicotyledons</taxon>
        <taxon>Gunneridae</taxon>
        <taxon>Pentapetalae</taxon>
        <taxon>rosids</taxon>
        <taxon>malvids</taxon>
        <taxon>Malvales</taxon>
        <taxon>Malvaceae</taxon>
        <taxon>Malvoideae</taxon>
        <taxon>Hibiscus</taxon>
    </lineage>
</organism>